<dbReference type="PANTHER" id="PTHR31302">
    <property type="entry name" value="TRANSMEMBRANE PROTEIN WITH METALLOPHOSPHOESTERASE DOMAIN-RELATED"/>
    <property type="match status" value="1"/>
</dbReference>
<dbReference type="InterPro" id="IPR051158">
    <property type="entry name" value="Metallophosphoesterase_sf"/>
</dbReference>
<keyword evidence="2" id="KW-0378">Hydrolase</keyword>
<dbReference type="RefSeq" id="WP_322465814.1">
    <property type="nucleotide sequence ID" value="NZ_JAXOJX010000019.1"/>
</dbReference>
<dbReference type="SUPFAM" id="SSF56300">
    <property type="entry name" value="Metallo-dependent phosphatases"/>
    <property type="match status" value="1"/>
</dbReference>
<proteinExistence type="predicted"/>
<keyword evidence="3" id="KW-1133">Transmembrane helix</keyword>
<accession>A0ABU5IG67</accession>
<feature type="domain" description="Calcineurin-like phosphoesterase" evidence="4">
    <location>
        <begin position="152"/>
        <end position="320"/>
    </location>
</feature>
<name>A0ABU5IG67_9BURK</name>
<keyword evidence="3" id="KW-0812">Transmembrane</keyword>
<dbReference type="PANTHER" id="PTHR31302:SF31">
    <property type="entry name" value="PHOSPHODIESTERASE YAEI"/>
    <property type="match status" value="1"/>
</dbReference>
<protein>
    <submittedName>
        <fullName evidence="5">Metallophosphoesterase</fullName>
    </submittedName>
</protein>
<keyword evidence="1" id="KW-0479">Metal-binding</keyword>
<gene>
    <name evidence="5" type="ORF">SM757_13145</name>
</gene>
<keyword evidence="3" id="KW-0472">Membrane</keyword>
<organism evidence="5 6">
    <name type="scientific">Azohydromonas lata</name>
    <dbReference type="NCBI Taxonomy" id="45677"/>
    <lineage>
        <taxon>Bacteria</taxon>
        <taxon>Pseudomonadati</taxon>
        <taxon>Pseudomonadota</taxon>
        <taxon>Betaproteobacteria</taxon>
        <taxon>Burkholderiales</taxon>
        <taxon>Sphaerotilaceae</taxon>
        <taxon>Azohydromonas</taxon>
    </lineage>
</organism>
<dbReference type="EMBL" id="JAXOJX010000019">
    <property type="protein sequence ID" value="MDZ5457520.1"/>
    <property type="molecule type" value="Genomic_DNA"/>
</dbReference>
<sequence length="390" mass="41510">MRRFFTPFFLTLSAIVVLGYAYLAWRLAGGTVGRLLLAVPCLLVWLVPMAYWAGGRESTRRADELLHAASYFSMGWLNFLLLFALLRDGLLGLAWLAGAEKARELLATTGTPLVFAASLAALAVGALAALRGPAVQRVSIPVAGLDAALEGFKIVQISDLHVGPTIGRRYVSRVVERANALAPDLTVLTGDIVDGAPQRLAPHVAPLGGLRARHGSVFILGNHDCYSGARRWIAQFRGLGMRVLLNEALVLEHGGARLIVGGVVDPALRLSEPDQQPRADLAAAPQAGAGLRILLAHNPALAELGERAGFDVQLSGHTHAGQFFPWTLAVRAVHAPHVAGLSRQGKMWVYVCPGTGSWGPPVRFGTRTELTLLELRRSDGAAAPTAGRAQ</sequence>
<evidence type="ECO:0000256" key="1">
    <source>
        <dbReference type="ARBA" id="ARBA00022723"/>
    </source>
</evidence>
<feature type="transmembrane region" description="Helical" evidence="3">
    <location>
        <begin position="35"/>
        <end position="53"/>
    </location>
</feature>
<reference evidence="5 6" key="1">
    <citation type="submission" date="2023-11" db="EMBL/GenBank/DDBJ databases">
        <title>Draft genome of Azohydromonas lata strain H1 (DSM1123), a polyhydroxyalkanoate producer.</title>
        <authorList>
            <person name="Traversa D."/>
            <person name="D'Addabbo P."/>
            <person name="Pazzani C."/>
            <person name="Manzari C."/>
            <person name="Chiara M."/>
            <person name="Scrascia M."/>
        </authorList>
    </citation>
    <scope>NUCLEOTIDE SEQUENCE [LARGE SCALE GENOMIC DNA]</scope>
    <source>
        <strain evidence="5 6">H1</strain>
    </source>
</reference>
<evidence type="ECO:0000259" key="4">
    <source>
        <dbReference type="Pfam" id="PF00149"/>
    </source>
</evidence>
<evidence type="ECO:0000256" key="3">
    <source>
        <dbReference type="SAM" id="Phobius"/>
    </source>
</evidence>
<keyword evidence="6" id="KW-1185">Reference proteome</keyword>
<dbReference type="Gene3D" id="3.60.21.10">
    <property type="match status" value="1"/>
</dbReference>
<evidence type="ECO:0000256" key="2">
    <source>
        <dbReference type="ARBA" id="ARBA00022801"/>
    </source>
</evidence>
<dbReference type="InterPro" id="IPR004843">
    <property type="entry name" value="Calcineurin-like_PHP"/>
</dbReference>
<evidence type="ECO:0000313" key="5">
    <source>
        <dbReference type="EMBL" id="MDZ5457520.1"/>
    </source>
</evidence>
<dbReference type="Proteomes" id="UP001293718">
    <property type="component" value="Unassembled WGS sequence"/>
</dbReference>
<dbReference type="CDD" id="cd07385">
    <property type="entry name" value="MPP_YkuE_C"/>
    <property type="match status" value="1"/>
</dbReference>
<dbReference type="Pfam" id="PF00149">
    <property type="entry name" value="Metallophos"/>
    <property type="match status" value="1"/>
</dbReference>
<evidence type="ECO:0000313" key="6">
    <source>
        <dbReference type="Proteomes" id="UP001293718"/>
    </source>
</evidence>
<comment type="caution">
    <text evidence="5">The sequence shown here is derived from an EMBL/GenBank/DDBJ whole genome shotgun (WGS) entry which is preliminary data.</text>
</comment>
<feature type="transmembrane region" description="Helical" evidence="3">
    <location>
        <begin position="106"/>
        <end position="130"/>
    </location>
</feature>
<dbReference type="InterPro" id="IPR029052">
    <property type="entry name" value="Metallo-depent_PP-like"/>
</dbReference>